<dbReference type="KEGG" id="mbar:MSBR2_0330"/>
<dbReference type="AlphaFoldDB" id="A0A0E3LPN8"/>
<name>A0A0E3LPN8_METBA</name>
<reference evidence="1 2" key="1">
    <citation type="submission" date="2014-07" db="EMBL/GenBank/DDBJ databases">
        <title>Methanogenic archaea and the global carbon cycle.</title>
        <authorList>
            <person name="Henriksen J.R."/>
            <person name="Luke J."/>
            <person name="Reinhart S."/>
            <person name="Benedict M.N."/>
            <person name="Youngblut N.D."/>
            <person name="Metcalf M.E."/>
            <person name="Whitaker R.J."/>
            <person name="Metcalf W.W."/>
        </authorList>
    </citation>
    <scope>NUCLEOTIDE SEQUENCE [LARGE SCALE GENOMIC DNA]</scope>
    <source>
        <strain evidence="1 2">227</strain>
    </source>
</reference>
<evidence type="ECO:0000313" key="2">
    <source>
        <dbReference type="Proteomes" id="UP000033079"/>
    </source>
</evidence>
<protein>
    <submittedName>
        <fullName evidence="1">Uncharacterized protein</fullName>
    </submittedName>
</protein>
<dbReference type="RefSeq" id="WP_048116918.1">
    <property type="nucleotide sequence ID" value="NZ_CP009530.1"/>
</dbReference>
<dbReference type="EMBL" id="CP009530">
    <property type="protein sequence ID" value="AKB56846.1"/>
    <property type="molecule type" value="Genomic_DNA"/>
</dbReference>
<dbReference type="Proteomes" id="UP000033079">
    <property type="component" value="Chromosome"/>
</dbReference>
<gene>
    <name evidence="1" type="ORF">MSBR2_0330</name>
</gene>
<evidence type="ECO:0000313" key="1">
    <source>
        <dbReference type="EMBL" id="AKB56846.1"/>
    </source>
</evidence>
<dbReference type="HOGENOM" id="CLU_118897_0_0_2"/>
<dbReference type="PATRIC" id="fig|1434106.5.peg.395"/>
<organism evidence="1 2">
    <name type="scientific">Methanosarcina barkeri 227</name>
    <dbReference type="NCBI Taxonomy" id="1434106"/>
    <lineage>
        <taxon>Archaea</taxon>
        <taxon>Methanobacteriati</taxon>
        <taxon>Methanobacteriota</taxon>
        <taxon>Stenosarchaea group</taxon>
        <taxon>Methanomicrobia</taxon>
        <taxon>Methanosarcinales</taxon>
        <taxon>Methanosarcinaceae</taxon>
        <taxon>Methanosarcina</taxon>
    </lineage>
</organism>
<accession>A0A0E3LPN8</accession>
<sequence>MATDKTQYVRGEIVKLKVTNNLDTPIWYIGYSQRDLVFWELERAQSEGWQSMDFRLPAIEGDREACRIILYEQPVGVVTELKPHSDLLYEWNQKICPFKTVTEPFGPETIERGKYRFAFRYSLVTVKSEDVEAEPWKRPIDLGETKVVYSNEFVLE</sequence>
<proteinExistence type="predicted"/>
<dbReference type="GeneID" id="24845335"/>